<protein>
    <submittedName>
        <fullName evidence="3">TMV resistance protein N</fullName>
    </submittedName>
</protein>
<dbReference type="SMART" id="SM00255">
    <property type="entry name" value="TIR"/>
    <property type="match status" value="1"/>
</dbReference>
<comment type="caution">
    <text evidence="3">The sequence shown here is derived from an EMBL/GenBank/DDBJ whole genome shotgun (WGS) entry which is preliminary data.</text>
</comment>
<dbReference type="Proteomes" id="UP000289340">
    <property type="component" value="Chromosome 20"/>
</dbReference>
<dbReference type="InterPro" id="IPR035897">
    <property type="entry name" value="Toll_tir_struct_dom_sf"/>
</dbReference>
<name>A0A445EZX4_GLYSO</name>
<dbReference type="Pfam" id="PF01582">
    <property type="entry name" value="TIR"/>
    <property type="match status" value="1"/>
</dbReference>
<dbReference type="EMBL" id="QZWG01000020">
    <property type="protein sequence ID" value="RZB42050.1"/>
    <property type="molecule type" value="Genomic_DNA"/>
</dbReference>
<feature type="domain" description="TIR" evidence="2">
    <location>
        <begin position="11"/>
        <end position="124"/>
    </location>
</feature>
<evidence type="ECO:0000313" key="3">
    <source>
        <dbReference type="EMBL" id="RZB42050.1"/>
    </source>
</evidence>
<evidence type="ECO:0000259" key="2">
    <source>
        <dbReference type="SMART" id="SM00255"/>
    </source>
</evidence>
<dbReference type="Gramene" id="XM_028366569.1">
    <property type="protein sequence ID" value="XP_028222370.1"/>
    <property type="gene ID" value="LOC114403551"/>
</dbReference>
<dbReference type="Gene3D" id="3.40.50.10140">
    <property type="entry name" value="Toll/interleukin-1 receptor homology (TIR) domain"/>
    <property type="match status" value="2"/>
</dbReference>
<sequence>MALRSSSDAFTNDVFLSFRGSDTRLGFFGNLYKALSDRGIHTFIDHEKLKRGEEITPTLMNLQPILDSVNGKKGLLVLPGFHNMDPSDVRRWKGSYGEALAKHKERAGYEYEFIGKIVERVSSKINHATLYVADHPVGLESQVLEVRKLLDDRSDDGVQMIGIHRMGGVEMECLREMLKVAVHAWCPEIRSMRVGVAARVNEENVDLLNLLPVWWSQMSYRSKCI</sequence>
<reference evidence="3 4" key="1">
    <citation type="submission" date="2018-09" db="EMBL/GenBank/DDBJ databases">
        <title>A high-quality reference genome of wild soybean provides a powerful tool to mine soybean genomes.</title>
        <authorList>
            <person name="Xie M."/>
            <person name="Chung C.Y.L."/>
            <person name="Li M.-W."/>
            <person name="Wong F.-L."/>
            <person name="Chan T.-F."/>
            <person name="Lam H.-M."/>
        </authorList>
    </citation>
    <scope>NUCLEOTIDE SEQUENCE [LARGE SCALE GENOMIC DNA]</scope>
    <source>
        <strain evidence="4">cv. W05</strain>
        <tissue evidence="3">Hypocotyl of etiolated seedlings</tissue>
    </source>
</reference>
<accession>A0A445EZX4</accession>
<dbReference type="PANTHER" id="PTHR32009:SF144">
    <property type="entry name" value="RESISTANCE PROTEIN (TIR-NBS-LRR CLASS), PUTATIVE-RELATED"/>
    <property type="match status" value="1"/>
</dbReference>
<dbReference type="InterPro" id="IPR000157">
    <property type="entry name" value="TIR_dom"/>
</dbReference>
<organism evidence="3 4">
    <name type="scientific">Glycine soja</name>
    <name type="common">Wild soybean</name>
    <dbReference type="NCBI Taxonomy" id="3848"/>
    <lineage>
        <taxon>Eukaryota</taxon>
        <taxon>Viridiplantae</taxon>
        <taxon>Streptophyta</taxon>
        <taxon>Embryophyta</taxon>
        <taxon>Tracheophyta</taxon>
        <taxon>Spermatophyta</taxon>
        <taxon>Magnoliopsida</taxon>
        <taxon>eudicotyledons</taxon>
        <taxon>Gunneridae</taxon>
        <taxon>Pentapetalae</taxon>
        <taxon>rosids</taxon>
        <taxon>fabids</taxon>
        <taxon>Fabales</taxon>
        <taxon>Fabaceae</taxon>
        <taxon>Papilionoideae</taxon>
        <taxon>50 kb inversion clade</taxon>
        <taxon>NPAAA clade</taxon>
        <taxon>indigoferoid/millettioid clade</taxon>
        <taxon>Phaseoleae</taxon>
        <taxon>Glycine</taxon>
        <taxon>Glycine subgen. Soja</taxon>
    </lineage>
</organism>
<gene>
    <name evidence="3" type="ORF">D0Y65_052860</name>
</gene>
<keyword evidence="1" id="KW-0520">NAD</keyword>
<dbReference type="SUPFAM" id="SSF52200">
    <property type="entry name" value="Toll/Interleukin receptor TIR domain"/>
    <property type="match status" value="1"/>
</dbReference>
<dbReference type="AlphaFoldDB" id="A0A445EZX4"/>
<evidence type="ECO:0000256" key="1">
    <source>
        <dbReference type="ARBA" id="ARBA00023027"/>
    </source>
</evidence>
<evidence type="ECO:0000313" key="4">
    <source>
        <dbReference type="Proteomes" id="UP000289340"/>
    </source>
</evidence>
<keyword evidence="4" id="KW-1185">Reference proteome</keyword>
<dbReference type="GO" id="GO:0007165">
    <property type="term" value="P:signal transduction"/>
    <property type="evidence" value="ECO:0007669"/>
    <property type="project" value="InterPro"/>
</dbReference>
<dbReference type="PANTHER" id="PTHR32009">
    <property type="entry name" value="TMV RESISTANCE PROTEIN N-LIKE"/>
    <property type="match status" value="1"/>
</dbReference>
<proteinExistence type="predicted"/>